<name>A0A075AI73_OPIVI</name>
<protein>
    <submittedName>
        <fullName evidence="1">Uncharacterized protein</fullName>
    </submittedName>
</protein>
<dbReference type="Proteomes" id="UP000054324">
    <property type="component" value="Unassembled WGS sequence"/>
</dbReference>
<dbReference type="GeneID" id="20316768"/>
<dbReference type="CTD" id="20316768"/>
<dbReference type="AlphaFoldDB" id="A0A075AI73"/>
<accession>A0A075AI73</accession>
<dbReference type="RefSeq" id="XP_009165123.1">
    <property type="nucleotide sequence ID" value="XM_009166859.1"/>
</dbReference>
<dbReference type="KEGG" id="ovi:T265_02580"/>
<dbReference type="STRING" id="6198.A0A075AI73"/>
<reference evidence="1 2" key="1">
    <citation type="submission" date="2013-11" db="EMBL/GenBank/DDBJ databases">
        <title>Opisthorchis viverrini - life in the bile duct.</title>
        <authorList>
            <person name="Young N.D."/>
            <person name="Nagarajan N."/>
            <person name="Lin S.J."/>
            <person name="Korhonen P.K."/>
            <person name="Jex A.R."/>
            <person name="Hall R.S."/>
            <person name="Safavi-Hemami H."/>
            <person name="Kaewkong W."/>
            <person name="Bertrand D."/>
            <person name="Gao S."/>
            <person name="Seet Q."/>
            <person name="Wongkham S."/>
            <person name="Teh B.T."/>
            <person name="Wongkham C."/>
            <person name="Intapan P.M."/>
            <person name="Maleewong W."/>
            <person name="Yang X."/>
            <person name="Hu M."/>
            <person name="Wang Z."/>
            <person name="Hofmann A."/>
            <person name="Sternberg P.W."/>
            <person name="Tan P."/>
            <person name="Wang J."/>
            <person name="Gasser R.B."/>
        </authorList>
    </citation>
    <scope>NUCLEOTIDE SEQUENCE [LARGE SCALE GENOMIC DNA]</scope>
</reference>
<dbReference type="Gene3D" id="1.25.40.10">
    <property type="entry name" value="Tetratricopeptide repeat domain"/>
    <property type="match status" value="1"/>
</dbReference>
<dbReference type="OrthoDB" id="1726119at2759"/>
<evidence type="ECO:0000313" key="1">
    <source>
        <dbReference type="EMBL" id="KER31134.1"/>
    </source>
</evidence>
<dbReference type="InterPro" id="IPR011990">
    <property type="entry name" value="TPR-like_helical_dom_sf"/>
</dbReference>
<keyword evidence="2" id="KW-1185">Reference proteome</keyword>
<proteinExistence type="predicted"/>
<dbReference type="EMBL" id="KL596650">
    <property type="protein sequence ID" value="KER31134.1"/>
    <property type="molecule type" value="Genomic_DNA"/>
</dbReference>
<gene>
    <name evidence="1" type="ORF">T265_02580</name>
</gene>
<evidence type="ECO:0000313" key="2">
    <source>
        <dbReference type="Proteomes" id="UP000054324"/>
    </source>
</evidence>
<organism evidence="1 2">
    <name type="scientific">Opisthorchis viverrini</name>
    <name type="common">Southeast Asian liver fluke</name>
    <dbReference type="NCBI Taxonomy" id="6198"/>
    <lineage>
        <taxon>Eukaryota</taxon>
        <taxon>Metazoa</taxon>
        <taxon>Spiralia</taxon>
        <taxon>Lophotrochozoa</taxon>
        <taxon>Platyhelminthes</taxon>
        <taxon>Trematoda</taxon>
        <taxon>Digenea</taxon>
        <taxon>Opisthorchiida</taxon>
        <taxon>Opisthorchiata</taxon>
        <taxon>Opisthorchiidae</taxon>
        <taxon>Opisthorchis</taxon>
    </lineage>
</organism>
<sequence>MAEVMNFNPDVGELRTQCYLKLGDVRQGVHKMQYGVRLLNDNREDLLKLVQLMYDSGLAVQSVEELHECPQLDQDDRNCMQSHIVAKKLAKAIT</sequence>